<reference evidence="2" key="2">
    <citation type="submission" date="2025-08" db="UniProtKB">
        <authorList>
            <consortium name="RefSeq"/>
        </authorList>
    </citation>
    <scope>IDENTIFICATION</scope>
    <source>
        <tissue evidence="2">Leaf</tissue>
    </source>
</reference>
<dbReference type="Proteomes" id="UP000790787">
    <property type="component" value="Chromosome 22"/>
</dbReference>
<name>A0AC58TQA7_TOBAC</name>
<gene>
    <name evidence="2" type="primary">LOC142176191</name>
</gene>
<proteinExistence type="predicted"/>
<sequence>MHQRLLTKSRLYSMGISQEDRCPICGTEEETTQHLFFECVYSQQCLREVLQWMNIGIQNTEITGIWRRVTRLLKGRRCREVATAILAALVYWIWKARNIVVWDFKLPTTTYIVRQIKQECRMRKSTYLKSKTSIQEREWIEKIMQK</sequence>
<organism evidence="1 2">
    <name type="scientific">Nicotiana tabacum</name>
    <name type="common">Common tobacco</name>
    <dbReference type="NCBI Taxonomy" id="4097"/>
    <lineage>
        <taxon>Eukaryota</taxon>
        <taxon>Viridiplantae</taxon>
        <taxon>Streptophyta</taxon>
        <taxon>Embryophyta</taxon>
        <taxon>Tracheophyta</taxon>
        <taxon>Spermatophyta</taxon>
        <taxon>Magnoliopsida</taxon>
        <taxon>eudicotyledons</taxon>
        <taxon>Gunneridae</taxon>
        <taxon>Pentapetalae</taxon>
        <taxon>asterids</taxon>
        <taxon>lamiids</taxon>
        <taxon>Solanales</taxon>
        <taxon>Solanaceae</taxon>
        <taxon>Nicotianoideae</taxon>
        <taxon>Nicotianeae</taxon>
        <taxon>Nicotiana</taxon>
    </lineage>
</organism>
<evidence type="ECO:0000313" key="1">
    <source>
        <dbReference type="Proteomes" id="UP000790787"/>
    </source>
</evidence>
<reference evidence="1" key="1">
    <citation type="journal article" date="2014" name="Nat. Commun.">
        <title>The tobacco genome sequence and its comparison with those of tomato and potato.</title>
        <authorList>
            <person name="Sierro N."/>
            <person name="Battey J.N."/>
            <person name="Ouadi S."/>
            <person name="Bakaher N."/>
            <person name="Bovet L."/>
            <person name="Willig A."/>
            <person name="Goepfert S."/>
            <person name="Peitsch M.C."/>
            <person name="Ivanov N.V."/>
        </authorList>
    </citation>
    <scope>NUCLEOTIDE SEQUENCE [LARGE SCALE GENOMIC DNA]</scope>
</reference>
<evidence type="ECO:0000313" key="2">
    <source>
        <dbReference type="RefSeq" id="XP_075099404.1"/>
    </source>
</evidence>
<accession>A0AC58TQA7</accession>
<protein>
    <submittedName>
        <fullName evidence="2">Uncharacterized protein LOC142176191</fullName>
    </submittedName>
</protein>
<dbReference type="RefSeq" id="XP_075099404.1">
    <property type="nucleotide sequence ID" value="XM_075243303.1"/>
</dbReference>
<keyword evidence="1" id="KW-1185">Reference proteome</keyword>